<gene>
    <name evidence="9" type="ORF">ABFZ84_12490</name>
</gene>
<dbReference type="InterPro" id="IPR008969">
    <property type="entry name" value="CarboxyPept-like_regulatory"/>
</dbReference>
<dbReference type="SUPFAM" id="SSF56935">
    <property type="entry name" value="Porins"/>
    <property type="match status" value="1"/>
</dbReference>
<dbReference type="Proteomes" id="UP001560685">
    <property type="component" value="Unassembled WGS sequence"/>
</dbReference>
<dbReference type="InterPro" id="IPR039426">
    <property type="entry name" value="TonB-dep_rcpt-like"/>
</dbReference>
<dbReference type="Gene3D" id="2.40.170.20">
    <property type="entry name" value="TonB-dependent receptor, beta-barrel domain"/>
    <property type="match status" value="1"/>
</dbReference>
<evidence type="ECO:0000256" key="4">
    <source>
        <dbReference type="ARBA" id="ARBA00022692"/>
    </source>
</evidence>
<keyword evidence="9" id="KW-0675">Receptor</keyword>
<feature type="domain" description="TonB-dependent transporter Oar-like beta-barrel" evidence="8">
    <location>
        <begin position="248"/>
        <end position="716"/>
    </location>
</feature>
<reference evidence="9 10" key="1">
    <citation type="submission" date="2024-05" db="EMBL/GenBank/DDBJ databases">
        <title>Three bacterial strains, DH-69, EH-24, and ECK-19 isolated from coastal sediments.</title>
        <authorList>
            <person name="Ye Y.-Q."/>
            <person name="Du Z.-J."/>
        </authorList>
    </citation>
    <scope>NUCLEOTIDE SEQUENCE [LARGE SCALE GENOMIC DNA]</scope>
    <source>
        <strain evidence="9 10">ECK-19</strain>
    </source>
</reference>
<name>A0ABV3Z6D0_9PROT</name>
<dbReference type="SUPFAM" id="SSF49464">
    <property type="entry name" value="Carboxypeptidase regulatory domain-like"/>
    <property type="match status" value="1"/>
</dbReference>
<dbReference type="PANTHER" id="PTHR30069:SF46">
    <property type="entry name" value="OAR PROTEIN"/>
    <property type="match status" value="1"/>
</dbReference>
<dbReference type="Gene3D" id="2.60.40.1120">
    <property type="entry name" value="Carboxypeptidase-like, regulatory domain"/>
    <property type="match status" value="1"/>
</dbReference>
<evidence type="ECO:0000313" key="10">
    <source>
        <dbReference type="Proteomes" id="UP001560685"/>
    </source>
</evidence>
<evidence type="ECO:0000256" key="7">
    <source>
        <dbReference type="SAM" id="SignalP"/>
    </source>
</evidence>
<dbReference type="InterPro" id="IPR057601">
    <property type="entry name" value="Oar-like_b-barrel"/>
</dbReference>
<keyword evidence="5" id="KW-0472">Membrane</keyword>
<keyword evidence="6" id="KW-0998">Cell outer membrane</keyword>
<dbReference type="EMBL" id="JBEHZE010000001">
    <property type="protein sequence ID" value="MEX6634365.1"/>
    <property type="molecule type" value="Genomic_DNA"/>
</dbReference>
<evidence type="ECO:0000256" key="5">
    <source>
        <dbReference type="ARBA" id="ARBA00023136"/>
    </source>
</evidence>
<dbReference type="Pfam" id="PF25183">
    <property type="entry name" value="OMP_b-brl_4"/>
    <property type="match status" value="1"/>
</dbReference>
<organism evidence="9 10">
    <name type="scientific">Hyphococcus lacteus</name>
    <dbReference type="NCBI Taxonomy" id="3143536"/>
    <lineage>
        <taxon>Bacteria</taxon>
        <taxon>Pseudomonadati</taxon>
        <taxon>Pseudomonadota</taxon>
        <taxon>Alphaproteobacteria</taxon>
        <taxon>Parvularculales</taxon>
        <taxon>Parvularculaceae</taxon>
        <taxon>Hyphococcus</taxon>
    </lineage>
</organism>
<dbReference type="PANTHER" id="PTHR30069">
    <property type="entry name" value="TONB-DEPENDENT OUTER MEMBRANE RECEPTOR"/>
    <property type="match status" value="1"/>
</dbReference>
<comment type="subcellular location">
    <subcellularLocation>
        <location evidence="1">Cell outer membrane</location>
        <topology evidence="1">Multi-pass membrane protein</topology>
    </subcellularLocation>
</comment>
<keyword evidence="10" id="KW-1185">Reference proteome</keyword>
<sequence length="1070" mass="115936">MTLMKTLSAGVAAIALTTAFATVVTSPAMAQSTTGAIRGTVVGPDGQPVSGARVTITDTTTGASTTVVTGSGGTYSSRGLSVSGRYSVSVDTDTFTDQTISDIRLSLGDTTNVVVRLSGSSSSDEIVVVATRSSAAEVASGPSAVFGVADLSDLPVVNRDIKDVIRLDPRITIDESFERGIRCVGSNERFNSLTVDGVRQNDDFGLNNNGYPTQRLPFPFDVSEQVAVEIAPIDVEYGGFTGCNVNVVTKSGGNEFHGRAFVDYNFASMHGDSLEGDPVNKPDADEKSYGAVITGPIIKDRLFFTAAYEKFKGSETFNTGPAGSGFPNEVDEVTQADVDRVTSIMNNVYGFDPLGVPTSGATKDERFYVKLNGFITDNHRFELAYQDTFGDTIVPQNTSSSNGQLGLLSNGYARSEDLEAYSARIFSDWTDQFSTEMRVSYQDRVTGQNSLNGTDFAQFEIVTPGGGSIFVGPDSFRHGNALSSNVWNIKFKAEYDAGNHLIKTGYERDIYEAFNLFLPFSEGQAEFNSIDDLENQMPDSIFYQNAGTNNKIDGAAQFKRTLNSMYIQDDWTVSDTVLVTTGLRYDWISMDTAPAFNQTVVDRFNVPNDTNFDGLSLLQPRVGVNWDATERLSITAGAGRFSGGDPSVWLSNSFSNTGFLPGSSFSNDPAVINGFDGFTLPAAMQADVTSSAAGGTGATALVDINYTMSSIWRFTLGAKYVADLSAIGLGDDWDFGVDFLYNIQENPNIWQNLDLGVIDTAPDGRPVYNSQFGYRNGGVLMLTNSDTTPRTKVISGYFAKEFEKDRFTAKIYGGYAYTDAEDVNPGTSSTQQSNFENVAAIDYNNPIVARSNYGLTHAFTGRIDLGYEFIKDLKTRISLTGQLNSGKPFSYTFDTSGSSSGDAIAGGTNLFGDSDRSEDRSLLYIPSGPGAMDDPLVAYAGGFDLAGFNAFLAATGLDEYRGQIAPRNSFESDWWGKVDLRFEQELPGLRSGDRLRFIIDVDNFTNLLNDDWGVYREKTFGNSGHNAEIVSAIISGGQYEFQSFDDGPAEQSRIFNTSVWEINFGLRYDF</sequence>
<comment type="caution">
    <text evidence="9">The sequence shown here is derived from an EMBL/GenBank/DDBJ whole genome shotgun (WGS) entry which is preliminary data.</text>
</comment>
<evidence type="ECO:0000313" key="9">
    <source>
        <dbReference type="EMBL" id="MEX6634365.1"/>
    </source>
</evidence>
<keyword evidence="4" id="KW-0812">Transmembrane</keyword>
<keyword evidence="7" id="KW-0732">Signal</keyword>
<evidence type="ECO:0000259" key="8">
    <source>
        <dbReference type="Pfam" id="PF25183"/>
    </source>
</evidence>
<keyword evidence="2" id="KW-0813">Transport</keyword>
<keyword evidence="3" id="KW-1134">Transmembrane beta strand</keyword>
<evidence type="ECO:0000256" key="3">
    <source>
        <dbReference type="ARBA" id="ARBA00022452"/>
    </source>
</evidence>
<feature type="chain" id="PRO_5046632897" evidence="7">
    <location>
        <begin position="31"/>
        <end position="1070"/>
    </location>
</feature>
<evidence type="ECO:0000256" key="6">
    <source>
        <dbReference type="ARBA" id="ARBA00023237"/>
    </source>
</evidence>
<accession>A0ABV3Z6D0</accession>
<evidence type="ECO:0000256" key="1">
    <source>
        <dbReference type="ARBA" id="ARBA00004571"/>
    </source>
</evidence>
<protein>
    <submittedName>
        <fullName evidence="9">TonB-dependent receptor</fullName>
    </submittedName>
</protein>
<evidence type="ECO:0000256" key="2">
    <source>
        <dbReference type="ARBA" id="ARBA00022448"/>
    </source>
</evidence>
<feature type="signal peptide" evidence="7">
    <location>
        <begin position="1"/>
        <end position="30"/>
    </location>
</feature>
<proteinExistence type="predicted"/>
<dbReference type="Pfam" id="PF13620">
    <property type="entry name" value="CarboxypepD_reg"/>
    <property type="match status" value="1"/>
</dbReference>
<dbReference type="RefSeq" id="WP_369314350.1">
    <property type="nucleotide sequence ID" value="NZ_JBEHZE010000001.1"/>
</dbReference>
<dbReference type="InterPro" id="IPR036942">
    <property type="entry name" value="Beta-barrel_TonB_sf"/>
</dbReference>